<dbReference type="InterPro" id="IPR005119">
    <property type="entry name" value="LysR_subst-bd"/>
</dbReference>
<dbReference type="NCBIfam" id="NF045775">
    <property type="entry name" value="acetoin_reg_AlsR"/>
    <property type="match status" value="1"/>
</dbReference>
<evidence type="ECO:0000313" key="7">
    <source>
        <dbReference type="Proteomes" id="UP000288675"/>
    </source>
</evidence>
<sequence>MELRHLRYFMVVAEELHFGKAALRLKMTQPPLSQQIKQLESEIGVTLLKRSKRAVKLTAAGGVFLKQIKEGLSQIDQAVDMAQRTARGELGRLVIGFVGSATYEIMPPIIREYRRQFPSVNIELRELSTPNQIEALLNGHIDIGVLHPPLGNDELKSYTVKKSHCVLALPKYHPLTKKSRIYLRDLEDESLIAIDKSAWPSLYTDFIFSCEQAGFVPNIAQEATEYQMVIGLVSAGMGVAVVPTAAKRLFNLDVVYREIDDLSLRAEWVTAHRKDNRNPALQHFIEVSNEVSTS</sequence>
<dbReference type="GO" id="GO:0032993">
    <property type="term" value="C:protein-DNA complex"/>
    <property type="evidence" value="ECO:0007669"/>
    <property type="project" value="TreeGrafter"/>
</dbReference>
<protein>
    <submittedName>
        <fullName evidence="6">LysR family transcriptional regulator</fullName>
    </submittedName>
</protein>
<keyword evidence="3" id="KW-0238">DNA-binding</keyword>
<dbReference type="AlphaFoldDB" id="A0AAJ4D4N6"/>
<feature type="domain" description="HTH lysR-type" evidence="5">
    <location>
        <begin position="1"/>
        <end position="58"/>
    </location>
</feature>
<dbReference type="GO" id="GO:0003677">
    <property type="term" value="F:DNA binding"/>
    <property type="evidence" value="ECO:0007669"/>
    <property type="project" value="UniProtKB-KW"/>
</dbReference>
<evidence type="ECO:0000256" key="1">
    <source>
        <dbReference type="ARBA" id="ARBA00009437"/>
    </source>
</evidence>
<evidence type="ECO:0000259" key="5">
    <source>
        <dbReference type="PROSITE" id="PS50931"/>
    </source>
</evidence>
<dbReference type="PANTHER" id="PTHR30346">
    <property type="entry name" value="TRANSCRIPTIONAL DUAL REGULATOR HCAR-RELATED"/>
    <property type="match status" value="1"/>
</dbReference>
<evidence type="ECO:0000256" key="3">
    <source>
        <dbReference type="ARBA" id="ARBA00023125"/>
    </source>
</evidence>
<evidence type="ECO:0000313" key="6">
    <source>
        <dbReference type="EMBL" id="QAT67287.1"/>
    </source>
</evidence>
<dbReference type="PRINTS" id="PR00039">
    <property type="entry name" value="HTHLYSR"/>
</dbReference>
<dbReference type="SUPFAM" id="SSF53850">
    <property type="entry name" value="Periplasmic binding protein-like II"/>
    <property type="match status" value="1"/>
</dbReference>
<comment type="similarity">
    <text evidence="1">Belongs to the LysR transcriptional regulatory family.</text>
</comment>
<reference evidence="6 7" key="1">
    <citation type="submission" date="2019-01" db="EMBL/GenBank/DDBJ databases">
        <title>Genome sequence of Bacillus glycinifermentans SRCM103574.</title>
        <authorList>
            <person name="Kong H.-J."/>
            <person name="Jeong S.-Y."/>
            <person name="Jeong D.-Y."/>
        </authorList>
    </citation>
    <scope>NUCLEOTIDE SEQUENCE [LARGE SCALE GENOMIC DNA]</scope>
    <source>
        <strain evidence="6 7">SRCM103574</strain>
    </source>
</reference>
<dbReference type="FunFam" id="1.10.10.10:FF:000001">
    <property type="entry name" value="LysR family transcriptional regulator"/>
    <property type="match status" value="1"/>
</dbReference>
<dbReference type="Gene3D" id="1.10.10.10">
    <property type="entry name" value="Winged helix-like DNA-binding domain superfamily/Winged helix DNA-binding domain"/>
    <property type="match status" value="1"/>
</dbReference>
<dbReference type="InterPro" id="IPR036390">
    <property type="entry name" value="WH_DNA-bd_sf"/>
</dbReference>
<dbReference type="Pfam" id="PF03466">
    <property type="entry name" value="LysR_substrate"/>
    <property type="match status" value="1"/>
</dbReference>
<dbReference type="Proteomes" id="UP000288675">
    <property type="component" value="Chromosome"/>
</dbReference>
<dbReference type="GO" id="GO:0003700">
    <property type="term" value="F:DNA-binding transcription factor activity"/>
    <property type="evidence" value="ECO:0007669"/>
    <property type="project" value="InterPro"/>
</dbReference>
<dbReference type="PANTHER" id="PTHR30346:SF0">
    <property type="entry name" value="HCA OPERON TRANSCRIPTIONAL ACTIVATOR HCAR"/>
    <property type="match status" value="1"/>
</dbReference>
<name>A0AAJ4D4N6_9BACI</name>
<dbReference type="InterPro" id="IPR054793">
    <property type="entry name" value="AlsR"/>
</dbReference>
<organism evidence="6 7">
    <name type="scientific">Bacillus glycinifermentans</name>
    <dbReference type="NCBI Taxonomy" id="1664069"/>
    <lineage>
        <taxon>Bacteria</taxon>
        <taxon>Bacillati</taxon>
        <taxon>Bacillota</taxon>
        <taxon>Bacilli</taxon>
        <taxon>Bacillales</taxon>
        <taxon>Bacillaceae</taxon>
        <taxon>Bacillus</taxon>
    </lineage>
</organism>
<evidence type="ECO:0000256" key="2">
    <source>
        <dbReference type="ARBA" id="ARBA00023015"/>
    </source>
</evidence>
<dbReference type="SUPFAM" id="SSF46785">
    <property type="entry name" value="Winged helix' DNA-binding domain"/>
    <property type="match status" value="1"/>
</dbReference>
<dbReference type="KEGG" id="bgy:BGLY_4249"/>
<dbReference type="Pfam" id="PF00126">
    <property type="entry name" value="HTH_1"/>
    <property type="match status" value="1"/>
</dbReference>
<dbReference type="GeneID" id="82855352"/>
<dbReference type="EMBL" id="CP035232">
    <property type="protein sequence ID" value="QAT67287.1"/>
    <property type="molecule type" value="Genomic_DNA"/>
</dbReference>
<evidence type="ECO:0000256" key="4">
    <source>
        <dbReference type="ARBA" id="ARBA00023163"/>
    </source>
</evidence>
<proteinExistence type="inferred from homology"/>
<accession>A0AAJ4D4N6</accession>
<dbReference type="InterPro" id="IPR036388">
    <property type="entry name" value="WH-like_DNA-bd_sf"/>
</dbReference>
<dbReference type="PROSITE" id="PS50931">
    <property type="entry name" value="HTH_LYSR"/>
    <property type="match status" value="1"/>
</dbReference>
<dbReference type="RefSeq" id="WP_046130135.1">
    <property type="nucleotide sequence ID" value="NZ_CP035232.1"/>
</dbReference>
<keyword evidence="4" id="KW-0804">Transcription</keyword>
<keyword evidence="2" id="KW-0805">Transcription regulation</keyword>
<dbReference type="InterPro" id="IPR000847">
    <property type="entry name" value="LysR_HTH_N"/>
</dbReference>
<gene>
    <name evidence="6" type="ORF">EQZ20_22005</name>
</gene>
<dbReference type="Gene3D" id="3.40.190.10">
    <property type="entry name" value="Periplasmic binding protein-like II"/>
    <property type="match status" value="2"/>
</dbReference>